<reference evidence="1 2" key="1">
    <citation type="journal article" date="2019" name="Genome Biol. Evol.">
        <title>Insights into the evolution of the New World diploid cottons (Gossypium, subgenus Houzingenia) based on genome sequencing.</title>
        <authorList>
            <person name="Grover C.E."/>
            <person name="Arick M.A. 2nd"/>
            <person name="Thrash A."/>
            <person name="Conover J.L."/>
            <person name="Sanders W.S."/>
            <person name="Peterson D.G."/>
            <person name="Frelichowski J.E."/>
            <person name="Scheffler J.A."/>
            <person name="Scheffler B.E."/>
            <person name="Wendel J.F."/>
        </authorList>
    </citation>
    <scope>NUCLEOTIDE SEQUENCE [LARGE SCALE GENOMIC DNA]</scope>
    <source>
        <strain evidence="1">157</strain>
        <tissue evidence="1">Leaf</tissue>
    </source>
</reference>
<dbReference type="EMBL" id="JABEZX010000012">
    <property type="protein sequence ID" value="MBA0572406.1"/>
    <property type="molecule type" value="Genomic_DNA"/>
</dbReference>
<evidence type="ECO:0000313" key="1">
    <source>
        <dbReference type="EMBL" id="MBA0572406.1"/>
    </source>
</evidence>
<keyword evidence="2" id="KW-1185">Reference proteome</keyword>
<sequence>MNTVLKEVLMEKTLSALWK</sequence>
<gene>
    <name evidence="1" type="ORF">Golob_002750</name>
</gene>
<dbReference type="Proteomes" id="UP000593572">
    <property type="component" value="Unassembled WGS sequence"/>
</dbReference>
<proteinExistence type="predicted"/>
<organism evidence="1 2">
    <name type="scientific">Gossypium lobatum</name>
    <dbReference type="NCBI Taxonomy" id="34289"/>
    <lineage>
        <taxon>Eukaryota</taxon>
        <taxon>Viridiplantae</taxon>
        <taxon>Streptophyta</taxon>
        <taxon>Embryophyta</taxon>
        <taxon>Tracheophyta</taxon>
        <taxon>Spermatophyta</taxon>
        <taxon>Magnoliopsida</taxon>
        <taxon>eudicotyledons</taxon>
        <taxon>Gunneridae</taxon>
        <taxon>Pentapetalae</taxon>
        <taxon>rosids</taxon>
        <taxon>malvids</taxon>
        <taxon>Malvales</taxon>
        <taxon>Malvaceae</taxon>
        <taxon>Malvoideae</taxon>
        <taxon>Gossypium</taxon>
    </lineage>
</organism>
<protein>
    <submittedName>
        <fullName evidence="1">Uncharacterized protein</fullName>
    </submittedName>
</protein>
<dbReference type="AlphaFoldDB" id="A0A7J8N671"/>
<comment type="caution">
    <text evidence="1">The sequence shown here is derived from an EMBL/GenBank/DDBJ whole genome shotgun (WGS) entry which is preliminary data.</text>
</comment>
<evidence type="ECO:0000313" key="2">
    <source>
        <dbReference type="Proteomes" id="UP000593572"/>
    </source>
</evidence>
<feature type="non-terminal residue" evidence="1">
    <location>
        <position position="19"/>
    </location>
</feature>
<accession>A0A7J8N671</accession>
<name>A0A7J8N671_9ROSI</name>